<reference evidence="1" key="1">
    <citation type="submission" date="2021-02" db="EMBL/GenBank/DDBJ databases">
        <authorList>
            <person name="Nowell W R."/>
        </authorList>
    </citation>
    <scope>NUCLEOTIDE SEQUENCE</scope>
</reference>
<dbReference type="AlphaFoldDB" id="A0A8S3IJL3"/>
<dbReference type="EMBL" id="CAJOBJ010345632">
    <property type="protein sequence ID" value="CAF5200900.1"/>
    <property type="molecule type" value="Genomic_DNA"/>
</dbReference>
<protein>
    <submittedName>
        <fullName evidence="1">Uncharacterized protein</fullName>
    </submittedName>
</protein>
<organism evidence="1 2">
    <name type="scientific">Rotaria magnacalcarata</name>
    <dbReference type="NCBI Taxonomy" id="392030"/>
    <lineage>
        <taxon>Eukaryota</taxon>
        <taxon>Metazoa</taxon>
        <taxon>Spiralia</taxon>
        <taxon>Gnathifera</taxon>
        <taxon>Rotifera</taxon>
        <taxon>Eurotatoria</taxon>
        <taxon>Bdelloidea</taxon>
        <taxon>Philodinida</taxon>
        <taxon>Philodinidae</taxon>
        <taxon>Rotaria</taxon>
    </lineage>
</organism>
<gene>
    <name evidence="1" type="ORF">GIL414_LOCUS76556</name>
</gene>
<comment type="caution">
    <text evidence="1">The sequence shown here is derived from an EMBL/GenBank/DDBJ whole genome shotgun (WGS) entry which is preliminary data.</text>
</comment>
<proteinExistence type="predicted"/>
<feature type="non-terminal residue" evidence="1">
    <location>
        <position position="105"/>
    </location>
</feature>
<evidence type="ECO:0000313" key="1">
    <source>
        <dbReference type="EMBL" id="CAF5200900.1"/>
    </source>
</evidence>
<accession>A0A8S3IJL3</accession>
<name>A0A8S3IJL3_9BILA</name>
<sequence>MDLVNDEHQAYAVSQHDVSTDHDDSTFLFRQSLLPYYGPELPHPCEHLLLDENIDRHIVRLLASYSVDINRGFLPSIDPLPHLPLSSKFACWELLMVDLTRYLHA</sequence>
<dbReference type="Proteomes" id="UP000681720">
    <property type="component" value="Unassembled WGS sequence"/>
</dbReference>
<evidence type="ECO:0000313" key="2">
    <source>
        <dbReference type="Proteomes" id="UP000681720"/>
    </source>
</evidence>